<reference evidence="1" key="1">
    <citation type="submission" date="2018-02" db="EMBL/GenBank/DDBJ databases">
        <title>Rhizophora mucronata_Transcriptome.</title>
        <authorList>
            <person name="Meera S.P."/>
            <person name="Sreeshan A."/>
            <person name="Augustine A."/>
        </authorList>
    </citation>
    <scope>NUCLEOTIDE SEQUENCE</scope>
    <source>
        <tissue evidence="1">Leaf</tissue>
    </source>
</reference>
<organism evidence="1">
    <name type="scientific">Rhizophora mucronata</name>
    <name type="common">Asiatic mangrove</name>
    <dbReference type="NCBI Taxonomy" id="61149"/>
    <lineage>
        <taxon>Eukaryota</taxon>
        <taxon>Viridiplantae</taxon>
        <taxon>Streptophyta</taxon>
        <taxon>Embryophyta</taxon>
        <taxon>Tracheophyta</taxon>
        <taxon>Spermatophyta</taxon>
        <taxon>Magnoliopsida</taxon>
        <taxon>eudicotyledons</taxon>
        <taxon>Gunneridae</taxon>
        <taxon>Pentapetalae</taxon>
        <taxon>rosids</taxon>
        <taxon>fabids</taxon>
        <taxon>Malpighiales</taxon>
        <taxon>Rhizophoraceae</taxon>
        <taxon>Rhizophora</taxon>
    </lineage>
</organism>
<proteinExistence type="predicted"/>
<dbReference type="AlphaFoldDB" id="A0A2P2PGX4"/>
<sequence>MHQQNLASFDLDYFVIHIHTLYALSQIHQHYFLHAHLNPLR</sequence>
<name>A0A2P2PGX4_RHIMU</name>
<protein>
    <submittedName>
        <fullName evidence="1">Uncharacterized protein</fullName>
    </submittedName>
</protein>
<evidence type="ECO:0000313" key="1">
    <source>
        <dbReference type="EMBL" id="MBX54018.1"/>
    </source>
</evidence>
<accession>A0A2P2PGX4</accession>
<dbReference type="EMBL" id="GGEC01073534">
    <property type="protein sequence ID" value="MBX54018.1"/>
    <property type="molecule type" value="Transcribed_RNA"/>
</dbReference>